<organism evidence="1 2">
    <name type="scientific">Escherichia coli EC1870</name>
    <dbReference type="NCBI Taxonomy" id="1005554"/>
    <lineage>
        <taxon>Bacteria</taxon>
        <taxon>Pseudomonadati</taxon>
        <taxon>Pseudomonadota</taxon>
        <taxon>Gammaproteobacteria</taxon>
        <taxon>Enterobacterales</taxon>
        <taxon>Enterobacteriaceae</taxon>
        <taxon>Escherichia</taxon>
    </lineage>
</organism>
<reference evidence="1 2" key="1">
    <citation type="submission" date="2012-06" db="EMBL/GenBank/DDBJ databases">
        <title>Genomic anatomy of Escherichia coli O157:H7 outbreaks.</title>
        <authorList>
            <person name="Eppinger M."/>
            <person name="Daugherty S."/>
            <person name="Agrawal S."/>
            <person name="Galens K."/>
            <person name="Tallon L."/>
            <person name="Shefchek K."/>
            <person name="Parankush S."/>
            <person name="Cebula T.A."/>
            <person name="Feng P."/>
            <person name="Soderlund R."/>
            <person name="Mammel M.K."/>
            <person name="DebRoy C."/>
            <person name="Dudley E.G."/>
            <person name="Tarr P.I."/>
            <person name="Fraser-Liggett C."/>
            <person name="Ravel J."/>
        </authorList>
    </citation>
    <scope>NUCLEOTIDE SEQUENCE [LARGE SCALE GENOMIC DNA]</scope>
    <source>
        <strain evidence="1 2">EC1870</strain>
    </source>
</reference>
<dbReference type="AlphaFoldDB" id="A0AAV3H6Q1"/>
<accession>A0AAV3H6Q1</accession>
<proteinExistence type="predicted"/>
<protein>
    <submittedName>
        <fullName evidence="1">Uncharacterized protein</fullName>
    </submittedName>
</protein>
<dbReference type="Proteomes" id="UP000006789">
    <property type="component" value="Unassembled WGS sequence"/>
</dbReference>
<evidence type="ECO:0000313" key="2">
    <source>
        <dbReference type="Proteomes" id="UP000006789"/>
    </source>
</evidence>
<sequence>MTSRPFLRKNHNFKRGLIDKWCISNASLDNALLVSKFIEIIMLIK</sequence>
<gene>
    <name evidence="1" type="ORF">ECEC1870_3434</name>
</gene>
<evidence type="ECO:0000313" key="1">
    <source>
        <dbReference type="EMBL" id="EKJ40855.1"/>
    </source>
</evidence>
<dbReference type="EMBL" id="AMVG01000490">
    <property type="protein sequence ID" value="EKJ40855.1"/>
    <property type="molecule type" value="Genomic_DNA"/>
</dbReference>
<name>A0AAV3H6Q1_ECOLX</name>
<comment type="caution">
    <text evidence="1">The sequence shown here is derived from an EMBL/GenBank/DDBJ whole genome shotgun (WGS) entry which is preliminary data.</text>
</comment>